<organism evidence="1 2">
    <name type="scientific">Coccomyxa subellipsoidea (strain C-169)</name>
    <name type="common">Green microalga</name>
    <dbReference type="NCBI Taxonomy" id="574566"/>
    <lineage>
        <taxon>Eukaryota</taxon>
        <taxon>Viridiplantae</taxon>
        <taxon>Chlorophyta</taxon>
        <taxon>core chlorophytes</taxon>
        <taxon>Trebouxiophyceae</taxon>
        <taxon>Trebouxiophyceae incertae sedis</taxon>
        <taxon>Coccomyxaceae</taxon>
        <taxon>Coccomyxa</taxon>
        <taxon>Coccomyxa subellipsoidea</taxon>
    </lineage>
</organism>
<dbReference type="STRING" id="574566.I0Z6M6"/>
<evidence type="ECO:0008006" key="3">
    <source>
        <dbReference type="Google" id="ProtNLM"/>
    </source>
</evidence>
<proteinExistence type="predicted"/>
<dbReference type="Proteomes" id="UP000007264">
    <property type="component" value="Unassembled WGS sequence"/>
</dbReference>
<dbReference type="KEGG" id="csl:COCSUDRAFT_26953"/>
<protein>
    <recommendedName>
        <fullName evidence="3">G domain-containing protein</fullName>
    </recommendedName>
</protein>
<reference evidence="1 2" key="1">
    <citation type="journal article" date="2012" name="Genome Biol.">
        <title>The genome of the polar eukaryotic microalga coccomyxa subellipsoidea reveals traits of cold adaptation.</title>
        <authorList>
            <person name="Blanc G."/>
            <person name="Agarkova I."/>
            <person name="Grimwood J."/>
            <person name="Kuo A."/>
            <person name="Brueggeman A."/>
            <person name="Dunigan D."/>
            <person name="Gurnon J."/>
            <person name="Ladunga I."/>
            <person name="Lindquist E."/>
            <person name="Lucas S."/>
            <person name="Pangilinan J."/>
            <person name="Proschold T."/>
            <person name="Salamov A."/>
            <person name="Schmutz J."/>
            <person name="Weeks D."/>
            <person name="Yamada T."/>
            <person name="Claverie J.M."/>
            <person name="Grigoriev I."/>
            <person name="Van Etten J."/>
            <person name="Lomsadze A."/>
            <person name="Borodovsky M."/>
        </authorList>
    </citation>
    <scope>NUCLEOTIDE SEQUENCE [LARGE SCALE GENOMIC DNA]</scope>
    <source>
        <strain evidence="1 2">C-169</strain>
    </source>
</reference>
<dbReference type="CDD" id="cd01855">
    <property type="entry name" value="YqeH"/>
    <property type="match status" value="1"/>
</dbReference>
<evidence type="ECO:0000313" key="1">
    <source>
        <dbReference type="EMBL" id="EIE26295.1"/>
    </source>
</evidence>
<dbReference type="EMBL" id="AGSI01000002">
    <property type="protein sequence ID" value="EIE26295.1"/>
    <property type="molecule type" value="Genomic_DNA"/>
</dbReference>
<dbReference type="GO" id="GO:0003924">
    <property type="term" value="F:GTPase activity"/>
    <property type="evidence" value="ECO:0007669"/>
    <property type="project" value="InterPro"/>
</dbReference>
<accession>I0Z6M6</accession>
<name>I0Z6M6_COCSC</name>
<dbReference type="eggNOG" id="KOG1249">
    <property type="taxonomic scope" value="Eukaryota"/>
</dbReference>
<keyword evidence="2" id="KW-1185">Reference proteome</keyword>
<comment type="caution">
    <text evidence="1">The sequence shown here is derived from an EMBL/GenBank/DDBJ whole genome shotgun (WGS) entry which is preliminary data.</text>
</comment>
<dbReference type="OrthoDB" id="1696305at2759"/>
<dbReference type="SUPFAM" id="SSF52540">
    <property type="entry name" value="P-loop containing nucleoside triphosphate hydrolases"/>
    <property type="match status" value="1"/>
</dbReference>
<dbReference type="InterPro" id="IPR044229">
    <property type="entry name" value="NOA1"/>
</dbReference>
<dbReference type="GeneID" id="17044305"/>
<dbReference type="AlphaFoldDB" id="I0Z6M6"/>
<dbReference type="PANTHER" id="PTHR47569">
    <property type="entry name" value="NO-ASSOCIATED PROTEIN 1, CHLOROPLASTIC/MITOCHONDRIAL"/>
    <property type="match status" value="1"/>
</dbReference>
<sequence length="467" mass="50516">MQSSFTRLHAPIIFLNHSNICRLFPQRTASQSLRSRVFDSRCTASTSSPDAVGIELSEHTPRRGSCYGCGAALQTEEAAAPGYVSVEKYEEKRRHRQLGTLVCRRCQDLSNGAMVPGVADVWGRDSEEDLKVLVSPEQLRTQLARVREERAVAVLLVDLLDASGSFLSRVRDLIGKNPVFLVGTKVDLLPKGTNTEEVAQWLERSAAQKRLSPIATFLVSSRTREGIAQVAKAVRIERRGRDVYIMGSANVGKSAFVRCAECQIIVLEPAIGIAGHLPVESAMPGTTLQLIALNTFEAGGTLFDTPGVHLQHRLQHLLEPALTKQLLPKGKLKPFLPPSPQELAFQAQLGTSSPTSYFWGGLVRIDIVDAPVSTSLAFYGPRTMRVTSSPLLDDSSDHLSAVSAKSADVTLNLSGAGPVADVAVSGLPGWVAIRTEQNGGRLVLRVWAPAGIEAYVRPPLPVPQIVK</sequence>
<dbReference type="Gene3D" id="3.40.50.300">
    <property type="entry name" value="P-loop containing nucleotide triphosphate hydrolases"/>
    <property type="match status" value="1"/>
</dbReference>
<dbReference type="RefSeq" id="XP_005650839.1">
    <property type="nucleotide sequence ID" value="XM_005650782.1"/>
</dbReference>
<dbReference type="PANTHER" id="PTHR47569:SF2">
    <property type="entry name" value="NO-ASSOCIATED PROTEIN 1, CHLOROPLASTIC_MITOCHONDRIAL"/>
    <property type="match status" value="1"/>
</dbReference>
<evidence type="ECO:0000313" key="2">
    <source>
        <dbReference type="Proteomes" id="UP000007264"/>
    </source>
</evidence>
<dbReference type="InterPro" id="IPR027417">
    <property type="entry name" value="P-loop_NTPase"/>
</dbReference>
<gene>
    <name evidence="1" type="ORF">COCSUDRAFT_26953</name>
</gene>